<keyword evidence="3" id="KW-1185">Reference proteome</keyword>
<sequence length="307" mass="34188">MLSRPRTTLPSRPIPIRGSSSRSLRSILSGRPTPESYLESYMPTSCTSNHLLRSLLLSKLDGIKYPAAHAASMSSLESDHNTDDEWSEEGDERDCLQRDIHVWKVSCPIVGHGKMHIVSRQFGSVQQVYGCCGKGPLVRRVRRLACRVNVCVYYVITKGDGRKDMIGEEELQGEWEDKEMQCGTNCDEDENGDWEVLKQEEERSEEQRTETSSPPCSTKETGLLDPPVDTTPTITTMAHSYRYARGKRIDSLAGEGYWQGGLGEAAWNDFALMVKDGAPLASGVSFAVSRIDVRGSDNFLSEFDKSP</sequence>
<dbReference type="GeneID" id="28765389"/>
<feature type="compositionally biased region" description="Basic and acidic residues" evidence="1">
    <location>
        <begin position="199"/>
        <end position="209"/>
    </location>
</feature>
<feature type="compositionally biased region" description="Low complexity" evidence="1">
    <location>
        <begin position="221"/>
        <end position="233"/>
    </location>
</feature>
<name>A0A177CIQ8_9PLEO</name>
<dbReference type="AlphaFoldDB" id="A0A177CIQ8"/>
<organism evidence="2 3">
    <name type="scientific">Paraphaeosphaeria sporulosa</name>
    <dbReference type="NCBI Taxonomy" id="1460663"/>
    <lineage>
        <taxon>Eukaryota</taxon>
        <taxon>Fungi</taxon>
        <taxon>Dikarya</taxon>
        <taxon>Ascomycota</taxon>
        <taxon>Pezizomycotina</taxon>
        <taxon>Dothideomycetes</taxon>
        <taxon>Pleosporomycetidae</taxon>
        <taxon>Pleosporales</taxon>
        <taxon>Massarineae</taxon>
        <taxon>Didymosphaeriaceae</taxon>
        <taxon>Paraphaeosphaeria</taxon>
    </lineage>
</organism>
<feature type="region of interest" description="Disordered" evidence="1">
    <location>
        <begin position="1"/>
        <end position="29"/>
    </location>
</feature>
<dbReference type="EMBL" id="KV441551">
    <property type="protein sequence ID" value="OAG06667.1"/>
    <property type="molecule type" value="Genomic_DNA"/>
</dbReference>
<evidence type="ECO:0000313" key="3">
    <source>
        <dbReference type="Proteomes" id="UP000077069"/>
    </source>
</evidence>
<evidence type="ECO:0000256" key="1">
    <source>
        <dbReference type="SAM" id="MobiDB-lite"/>
    </source>
</evidence>
<reference evidence="2 3" key="1">
    <citation type="submission" date="2016-05" db="EMBL/GenBank/DDBJ databases">
        <title>Comparative analysis of secretome profiles of manganese(II)-oxidizing ascomycete fungi.</title>
        <authorList>
            <consortium name="DOE Joint Genome Institute"/>
            <person name="Zeiner C.A."/>
            <person name="Purvine S.O."/>
            <person name="Zink E.M."/>
            <person name="Wu S."/>
            <person name="Pasa-Tolic L."/>
            <person name="Chaput D.L."/>
            <person name="Haridas S."/>
            <person name="Grigoriev I.V."/>
            <person name="Santelli C.M."/>
            <person name="Hansel C.M."/>
        </authorList>
    </citation>
    <scope>NUCLEOTIDE SEQUENCE [LARGE SCALE GENOMIC DNA]</scope>
    <source>
        <strain evidence="2 3">AP3s5-JAC2a</strain>
    </source>
</reference>
<dbReference type="OrthoDB" id="10562515at2759"/>
<dbReference type="RefSeq" id="XP_018037032.1">
    <property type="nucleotide sequence ID" value="XM_018181903.1"/>
</dbReference>
<protein>
    <submittedName>
        <fullName evidence="2">Uncharacterized protein</fullName>
    </submittedName>
</protein>
<proteinExistence type="predicted"/>
<dbReference type="Proteomes" id="UP000077069">
    <property type="component" value="Unassembled WGS sequence"/>
</dbReference>
<accession>A0A177CIQ8</accession>
<gene>
    <name evidence="2" type="ORF">CC84DRAFT_1204392</name>
</gene>
<evidence type="ECO:0000313" key="2">
    <source>
        <dbReference type="EMBL" id="OAG06667.1"/>
    </source>
</evidence>
<feature type="region of interest" description="Disordered" evidence="1">
    <location>
        <begin position="199"/>
        <end position="233"/>
    </location>
</feature>
<dbReference type="InParanoid" id="A0A177CIQ8"/>
<feature type="compositionally biased region" description="Low complexity" evidence="1">
    <location>
        <begin position="9"/>
        <end position="29"/>
    </location>
</feature>